<feature type="domain" description="Metallo-beta-lactamase" evidence="2">
    <location>
        <begin position="68"/>
        <end position="246"/>
    </location>
</feature>
<dbReference type="GO" id="GO:0016787">
    <property type="term" value="F:hydrolase activity"/>
    <property type="evidence" value="ECO:0007669"/>
    <property type="project" value="UniProtKB-KW"/>
</dbReference>
<dbReference type="VEuPathDB" id="FungiDB:MPH_13962"/>
<name>K2R834_MACPH</name>
<dbReference type="InParanoid" id="K2R834"/>
<dbReference type="eggNOG" id="ENOG502SKFC">
    <property type="taxonomic scope" value="Eukaryota"/>
</dbReference>
<evidence type="ECO:0000259" key="2">
    <source>
        <dbReference type="Pfam" id="PF12706"/>
    </source>
</evidence>
<evidence type="ECO:0000256" key="1">
    <source>
        <dbReference type="ARBA" id="ARBA00022801"/>
    </source>
</evidence>
<dbReference type="AlphaFoldDB" id="K2R834"/>
<dbReference type="InterPro" id="IPR050114">
    <property type="entry name" value="UPF0173_UPF0282_UlaG_hydrolase"/>
</dbReference>
<dbReference type="EMBL" id="AHHD01000794">
    <property type="protein sequence ID" value="EKG09052.1"/>
    <property type="molecule type" value="Genomic_DNA"/>
</dbReference>
<dbReference type="Gene3D" id="3.60.15.10">
    <property type="entry name" value="Ribonuclease Z/Hydroxyacylglutathione hydrolase-like"/>
    <property type="match status" value="1"/>
</dbReference>
<dbReference type="Proteomes" id="UP000007129">
    <property type="component" value="Unassembled WGS sequence"/>
</dbReference>
<accession>K2R834</accession>
<dbReference type="PANTHER" id="PTHR43546">
    <property type="entry name" value="UPF0173 METAL-DEPENDENT HYDROLASE MJ1163-RELATED"/>
    <property type="match status" value="1"/>
</dbReference>
<dbReference type="InterPro" id="IPR036866">
    <property type="entry name" value="RibonucZ/Hydroxyglut_hydro"/>
</dbReference>
<gene>
    <name evidence="3" type="ORF">MPH_13962</name>
</gene>
<dbReference type="PANTHER" id="PTHR43546:SF9">
    <property type="entry name" value="L-ASCORBATE-6-PHOSPHATE LACTONASE ULAG-RELATED"/>
    <property type="match status" value="1"/>
</dbReference>
<dbReference type="Pfam" id="PF12706">
    <property type="entry name" value="Lactamase_B_2"/>
    <property type="match status" value="1"/>
</dbReference>
<keyword evidence="1" id="KW-0378">Hydrolase</keyword>
<dbReference type="SUPFAM" id="SSF56281">
    <property type="entry name" value="Metallo-hydrolase/oxidoreductase"/>
    <property type="match status" value="1"/>
</dbReference>
<reference evidence="3 4" key="1">
    <citation type="journal article" date="2012" name="BMC Genomics">
        <title>Tools to kill: Genome of one of the most destructive plant pathogenic fungi Macrophomina phaseolina.</title>
        <authorList>
            <person name="Islam M.S."/>
            <person name="Haque M.S."/>
            <person name="Islam M.M."/>
            <person name="Emdad E.M."/>
            <person name="Halim A."/>
            <person name="Hossen Q.M.M."/>
            <person name="Hossain M.Z."/>
            <person name="Ahmed B."/>
            <person name="Rahim S."/>
            <person name="Rahman M.S."/>
            <person name="Alam M.M."/>
            <person name="Hou S."/>
            <person name="Wan X."/>
            <person name="Saito J.A."/>
            <person name="Alam M."/>
        </authorList>
    </citation>
    <scope>NUCLEOTIDE SEQUENCE [LARGE SCALE GENOMIC DNA]</scope>
    <source>
        <strain evidence="3 4">MS6</strain>
    </source>
</reference>
<sequence>MSSSGRLAITYITTATAIITIDGVNFITDPVFSPAGTEFDNTEGLFNKPGILEYMGFAEPPPPPHEKLLADPAMRLQELPPIDCVLLSHEDHLDNLDDEGRKLLDARKVFTTIDGAKNLQPRPGVRGLAPWEKTTTVIGGKSFTITGTPCKHYPGGEVTGFVIETPSFGTHSSGLPNAVYFSGDTVYIDELADIGKKWHIKAAVLNLGAAKVEFPALGTVQITLDGKQAARLFRDIGADLMVPLHFESWEHFTEGKWENMKAFAEEGIENEVRWLTPGVSTKIF</sequence>
<protein>
    <recommendedName>
        <fullName evidence="2">Metallo-beta-lactamase domain-containing protein</fullName>
    </recommendedName>
</protein>
<dbReference type="HOGENOM" id="CLU_051050_1_0_1"/>
<proteinExistence type="predicted"/>
<comment type="caution">
    <text evidence="3">The sequence shown here is derived from an EMBL/GenBank/DDBJ whole genome shotgun (WGS) entry which is preliminary data.</text>
</comment>
<dbReference type="InterPro" id="IPR001279">
    <property type="entry name" value="Metallo-B-lactamas"/>
</dbReference>
<dbReference type="OrthoDB" id="332863at2759"/>
<evidence type="ECO:0000313" key="3">
    <source>
        <dbReference type="EMBL" id="EKG09052.1"/>
    </source>
</evidence>
<organism evidence="3 4">
    <name type="scientific">Macrophomina phaseolina (strain MS6)</name>
    <name type="common">Charcoal rot fungus</name>
    <dbReference type="NCBI Taxonomy" id="1126212"/>
    <lineage>
        <taxon>Eukaryota</taxon>
        <taxon>Fungi</taxon>
        <taxon>Dikarya</taxon>
        <taxon>Ascomycota</taxon>
        <taxon>Pezizomycotina</taxon>
        <taxon>Dothideomycetes</taxon>
        <taxon>Dothideomycetes incertae sedis</taxon>
        <taxon>Botryosphaeriales</taxon>
        <taxon>Botryosphaeriaceae</taxon>
        <taxon>Macrophomina</taxon>
    </lineage>
</organism>
<evidence type="ECO:0000313" key="4">
    <source>
        <dbReference type="Proteomes" id="UP000007129"/>
    </source>
</evidence>